<gene>
    <name evidence="3" type="ORF">B9Z19DRAFT_40380</name>
</gene>
<dbReference type="EMBL" id="NESQ01000109">
    <property type="protein sequence ID" value="PUU78695.1"/>
    <property type="molecule type" value="Genomic_DNA"/>
</dbReference>
<evidence type="ECO:0008006" key="5">
    <source>
        <dbReference type="Google" id="ProtNLM"/>
    </source>
</evidence>
<sequence>MKKWRRCAKGQTATSTMRPLMGNSHSQDKSCPAFLSLQAEHFESLEKKKCHPPLSGEKAIELPQLERPEGKRGILNQTNMDLLPFSCSFSSRQPTHLSMVRGTNRAAFAATRNIPEATRYAACFRHSFPFLLAFPSLPFLFFLSFFVFLVNHHHTPPHSLVVEVVCVGELSAWDQTSQTLPSYVPIIPVFQDTKHEGGNFSNSPPLVTLIIIVIVVIFGIHCLTGQGIQARIEGSRFPNVCVGERKREQKCCLDRLMSMMGYGTHNTNPTS</sequence>
<evidence type="ECO:0000313" key="4">
    <source>
        <dbReference type="Proteomes" id="UP000244722"/>
    </source>
</evidence>
<dbReference type="AlphaFoldDB" id="A0A2T6ZT86"/>
<proteinExistence type="predicted"/>
<keyword evidence="2" id="KW-0472">Membrane</keyword>
<evidence type="ECO:0000313" key="3">
    <source>
        <dbReference type="EMBL" id="PUU78695.1"/>
    </source>
</evidence>
<evidence type="ECO:0000256" key="1">
    <source>
        <dbReference type="SAM" id="MobiDB-lite"/>
    </source>
</evidence>
<keyword evidence="2" id="KW-0812">Transmembrane</keyword>
<keyword evidence="2" id="KW-1133">Transmembrane helix</keyword>
<organism evidence="3 4">
    <name type="scientific">Tuber borchii</name>
    <name type="common">White truffle</name>
    <dbReference type="NCBI Taxonomy" id="42251"/>
    <lineage>
        <taxon>Eukaryota</taxon>
        <taxon>Fungi</taxon>
        <taxon>Dikarya</taxon>
        <taxon>Ascomycota</taxon>
        <taxon>Pezizomycotina</taxon>
        <taxon>Pezizomycetes</taxon>
        <taxon>Pezizales</taxon>
        <taxon>Tuberaceae</taxon>
        <taxon>Tuber</taxon>
    </lineage>
</organism>
<keyword evidence="4" id="KW-1185">Reference proteome</keyword>
<reference evidence="3 4" key="1">
    <citation type="submission" date="2017-04" db="EMBL/GenBank/DDBJ databases">
        <title>Draft genome sequence of Tuber borchii Vittad., a whitish edible truffle.</title>
        <authorList>
            <consortium name="DOE Joint Genome Institute"/>
            <person name="Murat C."/>
            <person name="Kuo A."/>
            <person name="Barry K.W."/>
            <person name="Clum A."/>
            <person name="Dockter R.B."/>
            <person name="Fauchery L."/>
            <person name="Iotti M."/>
            <person name="Kohler A."/>
            <person name="Labutti K."/>
            <person name="Lindquist E.A."/>
            <person name="Lipzen A."/>
            <person name="Ohm R.A."/>
            <person name="Wang M."/>
            <person name="Grigoriev I.V."/>
            <person name="Zambonelli A."/>
            <person name="Martin F.M."/>
        </authorList>
    </citation>
    <scope>NUCLEOTIDE SEQUENCE [LARGE SCALE GENOMIC DNA]</scope>
    <source>
        <strain evidence="3 4">Tbo3840</strain>
    </source>
</reference>
<feature type="transmembrane region" description="Helical" evidence="2">
    <location>
        <begin position="206"/>
        <end position="228"/>
    </location>
</feature>
<feature type="region of interest" description="Disordered" evidence="1">
    <location>
        <begin position="1"/>
        <end position="25"/>
    </location>
</feature>
<comment type="caution">
    <text evidence="3">The sequence shown here is derived from an EMBL/GenBank/DDBJ whole genome shotgun (WGS) entry which is preliminary data.</text>
</comment>
<dbReference type="Proteomes" id="UP000244722">
    <property type="component" value="Unassembled WGS sequence"/>
</dbReference>
<accession>A0A2T6ZT86</accession>
<name>A0A2T6ZT86_TUBBO</name>
<feature type="transmembrane region" description="Helical" evidence="2">
    <location>
        <begin position="128"/>
        <end position="150"/>
    </location>
</feature>
<evidence type="ECO:0000256" key="2">
    <source>
        <dbReference type="SAM" id="Phobius"/>
    </source>
</evidence>
<protein>
    <recommendedName>
        <fullName evidence="5">Transmembrane protein</fullName>
    </recommendedName>
</protein>